<protein>
    <submittedName>
        <fullName evidence="4">LPXTG-motif cell wall-anchored protein</fullName>
    </submittedName>
</protein>
<keyword evidence="5" id="KW-1185">Reference proteome</keyword>
<keyword evidence="2" id="KW-1133">Transmembrane helix</keyword>
<dbReference type="EMBL" id="SMBP01000011">
    <property type="protein sequence ID" value="TCU59152.1"/>
    <property type="molecule type" value="Genomic_DNA"/>
</dbReference>
<feature type="compositionally biased region" description="Basic and acidic residues" evidence="1">
    <location>
        <begin position="381"/>
        <end position="393"/>
    </location>
</feature>
<name>A0A4R3TBP1_9FIRM</name>
<evidence type="ECO:0000256" key="1">
    <source>
        <dbReference type="SAM" id="MobiDB-lite"/>
    </source>
</evidence>
<organism evidence="4 5">
    <name type="scientific">Longicatena caecimuris</name>
    <dbReference type="NCBI Taxonomy" id="1796635"/>
    <lineage>
        <taxon>Bacteria</taxon>
        <taxon>Bacillati</taxon>
        <taxon>Bacillota</taxon>
        <taxon>Erysipelotrichia</taxon>
        <taxon>Erysipelotrichales</taxon>
        <taxon>Erysipelotrichaceae</taxon>
        <taxon>Longicatena</taxon>
    </lineage>
</organism>
<dbReference type="Proteomes" id="UP000295773">
    <property type="component" value="Unassembled WGS sequence"/>
</dbReference>
<feature type="transmembrane region" description="Helical" evidence="2">
    <location>
        <begin position="409"/>
        <end position="428"/>
    </location>
</feature>
<feature type="domain" description="CNA-B" evidence="3">
    <location>
        <begin position="186"/>
        <end position="274"/>
    </location>
</feature>
<accession>A0A4R3TBP1</accession>
<dbReference type="Pfam" id="PF05738">
    <property type="entry name" value="Cna_B"/>
    <property type="match status" value="4"/>
</dbReference>
<evidence type="ECO:0000313" key="4">
    <source>
        <dbReference type="EMBL" id="TCU59152.1"/>
    </source>
</evidence>
<dbReference type="AlphaFoldDB" id="A0A4R3TBP1"/>
<comment type="caution">
    <text evidence="4">The sequence shown here is derived from an EMBL/GenBank/DDBJ whole genome shotgun (WGS) entry which is preliminary data.</text>
</comment>
<dbReference type="CDD" id="cd00222">
    <property type="entry name" value="CollagenBindB"/>
    <property type="match status" value="4"/>
</dbReference>
<keyword evidence="2" id="KW-0812">Transmembrane</keyword>
<sequence length="436" mass="49226">NNQDGIRPNEVKVQLLANGKAFGEVLTLNEKNNWSSSWKDLPKYESGKEIEYTIKELNTISGYESKIESDKDGNFILTNTHAVELINKTVAKIWNDSNNQDGIRPNEVKVQLLANGKAFGEVLTLNEKSNWSASWKDFPKFESGKEIEYTIKELDTISGYESKIESDKDGNFILTNTHAVELINKTVAKIWNDSNNQDGIRPNEVKVQLLANGKAFGEVLTLIEKNNWSSSWKDLPKYESGKEIEYTIKELDTISGYESKIESDKDGNFILTNTHTVKLIHKTVAKIWNDSNNQDGIRPNEVKVQLLANGKAFGEVLTLNEKNNWSASWKDLPKFESGKEINYSIKEVTISDGYTSKTEIDKNGDFIITNTHVPESPITPEKPDEPTKPKDEYTPSNNKAPQTGDFTNVSLYLVFVSTSIIAMSLIFVKKRKLKMK</sequence>
<feature type="non-terminal residue" evidence="4">
    <location>
        <position position="1"/>
    </location>
</feature>
<dbReference type="Gene3D" id="2.60.40.1140">
    <property type="entry name" value="Collagen-binding surface protein Cna, B-type domain"/>
    <property type="match status" value="4"/>
</dbReference>
<dbReference type="InterPro" id="IPR008454">
    <property type="entry name" value="Collagen-bd_Cna-like_B-typ_dom"/>
</dbReference>
<proteinExistence type="predicted"/>
<evidence type="ECO:0000256" key="2">
    <source>
        <dbReference type="SAM" id="Phobius"/>
    </source>
</evidence>
<dbReference type="SUPFAM" id="SSF49478">
    <property type="entry name" value="Cna protein B-type domain"/>
    <property type="match status" value="4"/>
</dbReference>
<feature type="region of interest" description="Disordered" evidence="1">
    <location>
        <begin position="370"/>
        <end position="401"/>
    </location>
</feature>
<evidence type="ECO:0000313" key="5">
    <source>
        <dbReference type="Proteomes" id="UP000295773"/>
    </source>
</evidence>
<dbReference type="RefSeq" id="WP_132224917.1">
    <property type="nucleotide sequence ID" value="NZ_SMBP01000011.1"/>
</dbReference>
<feature type="domain" description="CNA-B" evidence="3">
    <location>
        <begin position="1"/>
        <end position="80"/>
    </location>
</feature>
<gene>
    <name evidence="4" type="ORF">EDD61_11180</name>
</gene>
<reference evidence="4 5" key="1">
    <citation type="submission" date="2019-03" db="EMBL/GenBank/DDBJ databases">
        <title>Genomic Encyclopedia of Type Strains, Phase IV (KMG-IV): sequencing the most valuable type-strain genomes for metagenomic binning, comparative biology and taxonomic classification.</title>
        <authorList>
            <person name="Goeker M."/>
        </authorList>
    </citation>
    <scope>NUCLEOTIDE SEQUENCE [LARGE SCALE GENOMIC DNA]</scope>
    <source>
        <strain evidence="4 5">DSM 29481</strain>
    </source>
</reference>
<feature type="domain" description="CNA-B" evidence="3">
    <location>
        <begin position="89"/>
        <end position="177"/>
    </location>
</feature>
<dbReference type="NCBIfam" id="TIGR01167">
    <property type="entry name" value="LPXTG_anchor"/>
    <property type="match status" value="1"/>
</dbReference>
<evidence type="ECO:0000259" key="3">
    <source>
        <dbReference type="Pfam" id="PF05738"/>
    </source>
</evidence>
<feature type="domain" description="CNA-B" evidence="3">
    <location>
        <begin position="283"/>
        <end position="371"/>
    </location>
</feature>
<keyword evidence="2" id="KW-0472">Membrane</keyword>